<keyword evidence="2" id="KW-0479">Metal-binding</keyword>
<protein>
    <recommendedName>
        <fullName evidence="6">Multicopper oxidase type 2</fullName>
    </recommendedName>
</protein>
<keyword evidence="5" id="KW-1185">Reference proteome</keyword>
<dbReference type="GO" id="GO:0042597">
    <property type="term" value="C:periplasmic space"/>
    <property type="evidence" value="ECO:0007669"/>
    <property type="project" value="UniProtKB-SubCell"/>
</dbReference>
<evidence type="ECO:0000256" key="1">
    <source>
        <dbReference type="ARBA" id="ARBA00004418"/>
    </source>
</evidence>
<keyword evidence="3" id="KW-0732">Signal</keyword>
<dbReference type="PROSITE" id="PS00080">
    <property type="entry name" value="MULTICOPPER_OXIDASE2"/>
    <property type="match status" value="1"/>
</dbReference>
<feature type="chain" id="PRO_5002773092" description="Multicopper oxidase type 2" evidence="3">
    <location>
        <begin position="22"/>
        <end position="2016"/>
    </location>
</feature>
<comment type="subcellular location">
    <subcellularLocation>
        <location evidence="1">Periplasm</location>
    </subcellularLocation>
</comment>
<evidence type="ECO:0000313" key="4">
    <source>
        <dbReference type="EMBL" id="ACB36147.1"/>
    </source>
</evidence>
<feature type="signal peptide" evidence="3">
    <location>
        <begin position="1"/>
        <end position="21"/>
    </location>
</feature>
<dbReference type="SUPFAM" id="SSF49503">
    <property type="entry name" value="Cupredoxins"/>
    <property type="match status" value="2"/>
</dbReference>
<accession>B1Y7J9</accession>
<dbReference type="InterPro" id="IPR008972">
    <property type="entry name" value="Cupredoxin"/>
</dbReference>
<proteinExistence type="predicted"/>
<dbReference type="Gene3D" id="2.60.40.420">
    <property type="entry name" value="Cupredoxins - blue copper proteins"/>
    <property type="match status" value="3"/>
</dbReference>
<dbReference type="Proteomes" id="UP000001693">
    <property type="component" value="Chromosome"/>
</dbReference>
<name>B1Y7J9_LEPCP</name>
<evidence type="ECO:0000313" key="5">
    <source>
        <dbReference type="Proteomes" id="UP000001693"/>
    </source>
</evidence>
<gene>
    <name evidence="4" type="ordered locus">Lcho_3893</name>
</gene>
<dbReference type="RefSeq" id="WP_012348893.1">
    <property type="nucleotide sequence ID" value="NC_010524.1"/>
</dbReference>
<evidence type="ECO:0000256" key="2">
    <source>
        <dbReference type="ARBA" id="ARBA00022723"/>
    </source>
</evidence>
<evidence type="ECO:0008006" key="6">
    <source>
        <dbReference type="Google" id="ProtNLM"/>
    </source>
</evidence>
<evidence type="ECO:0000256" key="3">
    <source>
        <dbReference type="SAM" id="SignalP"/>
    </source>
</evidence>
<dbReference type="eggNOG" id="COG2132">
    <property type="taxonomic scope" value="Bacteria"/>
</dbReference>
<dbReference type="HOGENOM" id="CLU_001520_0_0_4"/>
<dbReference type="InterPro" id="IPR002355">
    <property type="entry name" value="Cu_oxidase_Cu_BS"/>
</dbReference>
<dbReference type="EMBL" id="CP001013">
    <property type="protein sequence ID" value="ACB36147.1"/>
    <property type="molecule type" value="Genomic_DNA"/>
</dbReference>
<dbReference type="GO" id="GO:0005507">
    <property type="term" value="F:copper ion binding"/>
    <property type="evidence" value="ECO:0007669"/>
    <property type="project" value="InterPro"/>
</dbReference>
<reference evidence="4 5" key="1">
    <citation type="submission" date="2008-03" db="EMBL/GenBank/DDBJ databases">
        <title>Complete sequence of Leptothrix cholodnii SP-6.</title>
        <authorList>
            <consortium name="US DOE Joint Genome Institute"/>
            <person name="Copeland A."/>
            <person name="Lucas S."/>
            <person name="Lapidus A."/>
            <person name="Glavina del Rio T."/>
            <person name="Dalin E."/>
            <person name="Tice H."/>
            <person name="Bruce D."/>
            <person name="Goodwin L."/>
            <person name="Pitluck S."/>
            <person name="Chertkov O."/>
            <person name="Brettin T."/>
            <person name="Detter J.C."/>
            <person name="Han C."/>
            <person name="Kuske C.R."/>
            <person name="Schmutz J."/>
            <person name="Larimer F."/>
            <person name="Land M."/>
            <person name="Hauser L."/>
            <person name="Kyrpides N."/>
            <person name="Lykidis A."/>
            <person name="Emerson D."/>
            <person name="Richardson P."/>
        </authorList>
    </citation>
    <scope>NUCLEOTIDE SEQUENCE [LARGE SCALE GENOMIC DNA]</scope>
    <source>
        <strain evidence="5">ATCC 51168 / LMG 8142 / SP-6</strain>
    </source>
</reference>
<dbReference type="STRING" id="395495.Lcho_3893"/>
<organism evidence="4 5">
    <name type="scientific">Leptothrix cholodnii (strain ATCC 51168 / LMG 8142 / SP-6)</name>
    <name type="common">Leptothrix discophora (strain SP-6)</name>
    <dbReference type="NCBI Taxonomy" id="395495"/>
    <lineage>
        <taxon>Bacteria</taxon>
        <taxon>Pseudomonadati</taxon>
        <taxon>Pseudomonadota</taxon>
        <taxon>Betaproteobacteria</taxon>
        <taxon>Burkholderiales</taxon>
        <taxon>Sphaerotilaceae</taxon>
        <taxon>Leptothrix</taxon>
    </lineage>
</organism>
<sequence length="2016" mass="213864" precursor="true">MAGAVWAVAAWGGLAAGPAQAAITCARTVTANVVAFDKPLMYNRLGAGNVNGMMFALERDVIHASSQLPLTQGGAATPGQLDLRPDKRHRPLVLRVRQGDCLTVKLTNLLTAAPNPRHIPPNHVTPAGQVFDVLIDEQIQDRAVSFHASGLQVVDSIASDGSWVGANATDGHAPAGGGTRTYRLYAEKEGVFNVTGGASFGSDANQGNASNGLFGQVIVEPAGAKIYRSQVHEEELRLVADVNRNGVLEAAEKTATGQPKIVGYEAVYPSDGVWLAEGKAGLPILNMMKCASATSCEIVHSEINAVVAGPNADGSFPAGTYPLERVGKRNPTVPNRLEPFRDFASIYHDETSNGQAFPGFYKTDPVFRYVLAGVKDAFMINYGSGGIGSEIIANRLGVGPMHDCLDCAYEEFFLTSFTVGDPALTVDVPANLGLEALLPGQTPPPGTQGPKANYVIGAEDPSNVHHSYTGDFVKFRNSHIGKEQHVFHLHNHQWLYNPNDDNSNYLDAQGIGPGIGYTYEINFGGSGNRNKSAGDSIYHCHFYPHFAQGMWAHWRHHDTFEPGTILEATPASYDGQGFASGTGYHDTLWGLAAGKPKAGSRAYPDSEIVAGTPIPALVPLPGKPMPVMPGRVTTKVNPDMAAANPAKPVGSLTQVIDRDVNPGYPFWIAGMEDVVGQRPPTPLLDMITKDEATALKASGDPLWSEIVPEQADGFDGGLPRHALKGLAAGGVAHTVTSRLDFSKEVLKSNVAYYPESGTDLEKVAMAFHAQRCVSTSRPDGSPASCVADPVKGPVGGFILNGSKPVIGAPYHNPCIDDAGTVLNPGVLGRFYSGELATATQAALNTRGASVFNSVSPRVYKGTNLQFDAVFNKAGYHYPQQRITALWQDVQGVIAKTQAPEPLVMRLNTFDCAVYHHSNLVPGYYEIDDYQVRTPTDIIGQHIHLPKWDLTTTDGAANGWNYEDGTMSPTTIRERIHAINCFNGHADECKGGVLPGTGTGARLVAKDHPYWGKVAANLGGAFPEQWRGARTTTQRWFTDPVVNTEGVDRGLGIIFTHDHYGPSTHQQIGLYATVLAEPAGSRWAHNESGQQLGHDPVTGAPARTDTRLDGTVFSDGGPTSWQAAILPQAQTGVYAGNTVKAGLCTSATQVNGVQCQKPFREFYLEFSDFQHAYEAGVYVGADPQGLPLNGTGAGESAVAFNAGNPAFASLGGQVDEAFRFAINPPAREQIAPVFPDLVVELANSVFCPSRPCPQAISVADPGMLVVNYRNEPVGLRIYDPAKVGPDGKPGMQADGDKGDLAHALQSRTDRALSNMNVQPNAATVINGTRFPPPINRGGVAAGDPFTPMMRTYSADLVRVKIQAGGHEEEHNATIHGMKWLNAGSGHGRAQNSGWRNAQAAGISEQFTLSAPVMADLGNLLGRADYAWSVDAGNDGWWSGMWGLMRNYTLPQANLFQLPGKKPQIAANLLNFTLLAAERPQQGGGLIGVCPRTAPRRNYDLTAVLANDALLNSLGVNLAPAGLVATQHVGAALNPGGGTLVYNHRNASVAGTTVDDETGATLTVSHQGPIHDPTAILYVRTADLDANGKLLATAPVEPVVLRARAGECLNVTLRNRLPALVPDLATYSALIGVVKRDRMGAEGSTTFNNNLIRPSSKVGLHPQLVEYDVTRNDGSNVGANPVQTVAPGGSRTYQWYAGDLGLGAVSFNPLNQLIDLVTVVPTAVEFGGVNLTPADKVKQGAKSLVGAMVIEPSAATWVEDTQVFDHQDGIGTRLTRAQATVCPAGGNNCRITSANAFRDFSLVLTKGNTHYYKDGSPVEHINGEGVGIPEDSQESTGMLLNYGIEPMWYRFGIVPQAPFGPAATAGSYAAIPNASQAYSNSLNVPGLGGVTGDPATPVFSATAGKPARVRLTNPFGTTRGSTFQMHGHLWQRDPYVCNGEARNTLTGACLMTSVGSRSIGVNPIGFHEAGRESWTPYSHFDIVLPSAGGGNGVLGDYLYRDAASFGNASGVWGIMRVK</sequence>
<dbReference type="KEGG" id="lch:Lcho_3893"/>